<accession>A0A9D1NGH3</accession>
<dbReference type="EMBL" id="DVOF01000108">
    <property type="protein sequence ID" value="HIV02640.1"/>
    <property type="molecule type" value="Genomic_DNA"/>
</dbReference>
<dbReference type="Proteomes" id="UP000886743">
    <property type="component" value="Unassembled WGS sequence"/>
</dbReference>
<keyword evidence="1" id="KW-0472">Membrane</keyword>
<protein>
    <submittedName>
        <fullName evidence="2">Uncharacterized protein</fullName>
    </submittedName>
</protein>
<feature type="transmembrane region" description="Helical" evidence="1">
    <location>
        <begin position="6"/>
        <end position="23"/>
    </location>
</feature>
<gene>
    <name evidence="2" type="ORF">IAC74_03630</name>
</gene>
<evidence type="ECO:0000256" key="1">
    <source>
        <dbReference type="SAM" id="Phobius"/>
    </source>
</evidence>
<name>A0A9D1NGH3_9FIRM</name>
<organism evidence="2 3">
    <name type="scientific">Candidatus Aphodoplasma excrementigallinarum</name>
    <dbReference type="NCBI Taxonomy" id="2840673"/>
    <lineage>
        <taxon>Bacteria</taxon>
        <taxon>Bacillati</taxon>
        <taxon>Bacillota</taxon>
        <taxon>Clostridia</taxon>
        <taxon>Eubacteriales</taxon>
        <taxon>Candidatus Aphodoplasma</taxon>
    </lineage>
</organism>
<evidence type="ECO:0000313" key="2">
    <source>
        <dbReference type="EMBL" id="HIV02640.1"/>
    </source>
</evidence>
<evidence type="ECO:0000313" key="3">
    <source>
        <dbReference type="Proteomes" id="UP000886743"/>
    </source>
</evidence>
<keyword evidence="1" id="KW-1133">Transmembrane helix</keyword>
<reference evidence="2" key="1">
    <citation type="submission" date="2020-10" db="EMBL/GenBank/DDBJ databases">
        <authorList>
            <person name="Gilroy R."/>
        </authorList>
    </citation>
    <scope>NUCLEOTIDE SEQUENCE</scope>
    <source>
        <strain evidence="2">4920</strain>
    </source>
</reference>
<reference evidence="2" key="2">
    <citation type="journal article" date="2021" name="PeerJ">
        <title>Extensive microbial diversity within the chicken gut microbiome revealed by metagenomics and culture.</title>
        <authorList>
            <person name="Gilroy R."/>
            <person name="Ravi A."/>
            <person name="Getino M."/>
            <person name="Pursley I."/>
            <person name="Horton D.L."/>
            <person name="Alikhan N.F."/>
            <person name="Baker D."/>
            <person name="Gharbi K."/>
            <person name="Hall N."/>
            <person name="Watson M."/>
            <person name="Adriaenssens E.M."/>
            <person name="Foster-Nyarko E."/>
            <person name="Jarju S."/>
            <person name="Secka A."/>
            <person name="Antonio M."/>
            <person name="Oren A."/>
            <person name="Chaudhuri R.R."/>
            <person name="La Ragione R."/>
            <person name="Hildebrand F."/>
            <person name="Pallen M.J."/>
        </authorList>
    </citation>
    <scope>NUCLEOTIDE SEQUENCE</scope>
    <source>
        <strain evidence="2">4920</strain>
    </source>
</reference>
<dbReference type="AlphaFoldDB" id="A0A9D1NGH3"/>
<keyword evidence="1" id="KW-0812">Transmembrane</keyword>
<proteinExistence type="predicted"/>
<feature type="non-terminal residue" evidence="2">
    <location>
        <position position="59"/>
    </location>
</feature>
<sequence>MLVILIRTFLLYLLVVIAMRMMGKRQVGELQPSELVIAIMISDVASIPMQNTGAVSYTH</sequence>
<comment type="caution">
    <text evidence="2">The sequence shown here is derived from an EMBL/GenBank/DDBJ whole genome shotgun (WGS) entry which is preliminary data.</text>
</comment>